<feature type="region of interest" description="Disordered" evidence="1">
    <location>
        <begin position="442"/>
        <end position="468"/>
    </location>
</feature>
<feature type="region of interest" description="Disordered" evidence="1">
    <location>
        <begin position="88"/>
        <end position="112"/>
    </location>
</feature>
<feature type="compositionally biased region" description="Gly residues" evidence="1">
    <location>
        <begin position="606"/>
        <end position="615"/>
    </location>
</feature>
<evidence type="ECO:0000313" key="3">
    <source>
        <dbReference type="Proteomes" id="UP000722791"/>
    </source>
</evidence>
<feature type="non-terminal residue" evidence="2">
    <location>
        <position position="1"/>
    </location>
</feature>
<protein>
    <submittedName>
        <fullName evidence="2">Uncharacterized protein</fullName>
    </submittedName>
</protein>
<feature type="compositionally biased region" description="Polar residues" evidence="1">
    <location>
        <begin position="88"/>
        <end position="99"/>
    </location>
</feature>
<organism evidence="2 3">
    <name type="scientific">Volvox reticuliferus</name>
    <dbReference type="NCBI Taxonomy" id="1737510"/>
    <lineage>
        <taxon>Eukaryota</taxon>
        <taxon>Viridiplantae</taxon>
        <taxon>Chlorophyta</taxon>
        <taxon>core chlorophytes</taxon>
        <taxon>Chlorophyceae</taxon>
        <taxon>CS clade</taxon>
        <taxon>Chlamydomonadales</taxon>
        <taxon>Volvocaceae</taxon>
        <taxon>Volvox</taxon>
    </lineage>
</organism>
<proteinExistence type="predicted"/>
<reference evidence="2" key="1">
    <citation type="journal article" date="2021" name="Proc. Natl. Acad. Sci. U.S.A.">
        <title>Three genomes in the algal genus Volvox reveal the fate of a haploid sex-determining region after a transition to homothallism.</title>
        <authorList>
            <person name="Yamamoto K."/>
            <person name="Hamaji T."/>
            <person name="Kawai-Toyooka H."/>
            <person name="Matsuzaki R."/>
            <person name="Takahashi F."/>
            <person name="Nishimura Y."/>
            <person name="Kawachi M."/>
            <person name="Noguchi H."/>
            <person name="Minakuchi Y."/>
            <person name="Umen J.G."/>
            <person name="Toyoda A."/>
            <person name="Nozaki H."/>
        </authorList>
    </citation>
    <scope>NUCLEOTIDE SEQUENCE</scope>
    <source>
        <strain evidence="2">NIES-3785</strain>
    </source>
</reference>
<evidence type="ECO:0000256" key="1">
    <source>
        <dbReference type="SAM" id="MobiDB-lite"/>
    </source>
</evidence>
<accession>A0A8J4GIE5</accession>
<feature type="compositionally biased region" description="Low complexity" evidence="1">
    <location>
        <begin position="158"/>
        <end position="171"/>
    </location>
</feature>
<comment type="caution">
    <text evidence="2">The sequence shown here is derived from an EMBL/GenBank/DDBJ whole genome shotgun (WGS) entry which is preliminary data.</text>
</comment>
<feature type="region of interest" description="Disordered" evidence="1">
    <location>
        <begin position="153"/>
        <end position="172"/>
    </location>
</feature>
<gene>
    <name evidence="2" type="ORF">Vretimale_11897</name>
</gene>
<name>A0A8J4GIE5_9CHLO</name>
<evidence type="ECO:0000313" key="2">
    <source>
        <dbReference type="EMBL" id="GIM07836.1"/>
    </source>
</evidence>
<dbReference type="EMBL" id="BNCQ01000025">
    <property type="protein sequence ID" value="GIM07836.1"/>
    <property type="molecule type" value="Genomic_DNA"/>
</dbReference>
<dbReference type="Proteomes" id="UP000722791">
    <property type="component" value="Unassembled WGS sequence"/>
</dbReference>
<feature type="region of interest" description="Disordered" evidence="1">
    <location>
        <begin position="1"/>
        <end position="26"/>
    </location>
</feature>
<feature type="region of interest" description="Disordered" evidence="1">
    <location>
        <begin position="606"/>
        <end position="630"/>
    </location>
</feature>
<dbReference type="AlphaFoldDB" id="A0A8J4GIE5"/>
<sequence length="630" mass="63837">WTATESGRRTAGDGSRSDDTDDGKDANDTYELLQRLGHGNGLTQAAVRRGCGGGGGQLGNLPCNIDVSFNNFSFTVQRDVQAVQDSMATRGSSQPQLTKHVSDRAGEPGDTTAAVKTAAAARSRQIPEAAPPPAAVGLLKPVVSVSAPAPRATPTLMPSAAAAPPNSRASSFTINRSGASLWQQQQQPQGHSPPFEPIRRSAASFSASIPTAANTITNAVRPTFITAGESSAARPLSLAAISSPSQPFSGQPLLSPPAVAAAAAADVGTTATRPQSKLQLRSPVICYDMNNESDYGKIDGEVRVSKPSPLYPRTGVVVLETLELEEPMNPASGIIGGGGEAAVSHLRVPLTPQTSLRPSAGNRSRTSIFSRNGDFSVAVTSPSLWGPSDSEFVLSPLNTPASDGPWVEERYALASSGIPFAGMSTSLALTLMARLDMTSGGTGLVSSTRDRGGGGDDDGGSSGGGLNISQVQSAPFNVAMGLVQEQQHNQMEQQERQELSYVCTSSGVNVNANANATSAARMLSPQGSGYNADTRKMASAAAAGPFPLAARDGGGGGGGNAAVRTAVLQEAAGAKAVATSGTIVFGYGRGGDAVIVKNDGGSGVNRGGGGGGGGNRSSAAAHGFQLPGGF</sequence>